<dbReference type="RefSeq" id="WP_014219384.1">
    <property type="nucleotide sequence ID" value="NZ_LWBO01000007.1"/>
</dbReference>
<dbReference type="EMBL" id="LWBO01000007">
    <property type="protein sequence ID" value="OQP50066.1"/>
    <property type="molecule type" value="Genomic_DNA"/>
</dbReference>
<evidence type="ECO:0008006" key="3">
    <source>
        <dbReference type="Google" id="ProtNLM"/>
    </source>
</evidence>
<dbReference type="Proteomes" id="UP000192277">
    <property type="component" value="Unassembled WGS sequence"/>
</dbReference>
<name>A0ABX3NYV6_9BACT</name>
<proteinExistence type="predicted"/>
<organism evidence="1 2">
    <name type="scientific">Niastella koreensis</name>
    <dbReference type="NCBI Taxonomy" id="354356"/>
    <lineage>
        <taxon>Bacteria</taxon>
        <taxon>Pseudomonadati</taxon>
        <taxon>Bacteroidota</taxon>
        <taxon>Chitinophagia</taxon>
        <taxon>Chitinophagales</taxon>
        <taxon>Chitinophagaceae</taxon>
        <taxon>Niastella</taxon>
    </lineage>
</organism>
<gene>
    <name evidence="1" type="ORF">A4D02_26890</name>
</gene>
<reference evidence="1 2" key="1">
    <citation type="submission" date="2016-04" db="EMBL/GenBank/DDBJ databases">
        <authorList>
            <person name="Chen L."/>
            <person name="Zhuang W."/>
            <person name="Wang G."/>
        </authorList>
    </citation>
    <scope>NUCLEOTIDE SEQUENCE [LARGE SCALE GENOMIC DNA]</scope>
    <source>
        <strain evidence="2">GR20</strain>
    </source>
</reference>
<keyword evidence="2" id="KW-1185">Reference proteome</keyword>
<accession>A0ABX3NYV6</accession>
<evidence type="ECO:0000313" key="2">
    <source>
        <dbReference type="Proteomes" id="UP000192277"/>
    </source>
</evidence>
<comment type="caution">
    <text evidence="1">The sequence shown here is derived from an EMBL/GenBank/DDBJ whole genome shotgun (WGS) entry which is preliminary data.</text>
</comment>
<evidence type="ECO:0000313" key="1">
    <source>
        <dbReference type="EMBL" id="OQP50066.1"/>
    </source>
</evidence>
<sequence>MAGKWHELIFSYFKNEIYSFRDVLVKMKEEGMSAQDAYRIFTEIRYELQREGNEKDEDRILDTMDIIVGYCLPDNKVWDDLFLAENQILYVPNFEDLVSMPYTGIINAICWSRKLTGDFAEIVKKVTLTGNITTIDPEELNELSLSEQGQLAREILLNDLELLKAHGASPVLNVINHYDRDDAYPFFPTDVYSYHVDRSPVPTDTFLCTYYGDPSEILPNGQGKQKILIPEIRAELRKLYQGAEDGFELFLSEHFFDLHYQAETDARPISLGIGNLWRLAVDHPESQVPPCLHRAPAEKSGPRLLLIC</sequence>
<protein>
    <recommendedName>
        <fullName evidence="3">DUF1826 domain-containing protein</fullName>
    </recommendedName>
</protein>